<feature type="transmembrane region" description="Helical" evidence="2">
    <location>
        <begin position="107"/>
        <end position="125"/>
    </location>
</feature>
<protein>
    <submittedName>
        <fullName evidence="3">Uncharacterized protein</fullName>
    </submittedName>
</protein>
<dbReference type="InParanoid" id="A0A317XN84"/>
<dbReference type="AlphaFoldDB" id="A0A317XN84"/>
<keyword evidence="2" id="KW-0472">Membrane</keyword>
<evidence type="ECO:0000313" key="3">
    <source>
        <dbReference type="EMBL" id="PWY99319.1"/>
    </source>
</evidence>
<feature type="non-terminal residue" evidence="3">
    <location>
        <position position="419"/>
    </location>
</feature>
<proteinExistence type="predicted"/>
<dbReference type="PANTHER" id="PTHR12242:SF1">
    <property type="entry name" value="MYND-TYPE DOMAIN-CONTAINING PROTEIN"/>
    <property type="match status" value="1"/>
</dbReference>
<dbReference type="OrthoDB" id="419711at2759"/>
<name>A0A317XN84_9BASI</name>
<feature type="transmembrane region" description="Helical" evidence="2">
    <location>
        <begin position="272"/>
        <end position="293"/>
    </location>
</feature>
<dbReference type="GO" id="GO:0016020">
    <property type="term" value="C:membrane"/>
    <property type="evidence" value="ECO:0007669"/>
    <property type="project" value="TreeGrafter"/>
</dbReference>
<feature type="transmembrane region" description="Helical" evidence="2">
    <location>
        <begin position="61"/>
        <end position="87"/>
    </location>
</feature>
<keyword evidence="2" id="KW-0812">Transmembrane</keyword>
<dbReference type="PANTHER" id="PTHR12242">
    <property type="entry name" value="OS02G0130600 PROTEIN-RELATED"/>
    <property type="match status" value="1"/>
</dbReference>
<feature type="region of interest" description="Disordered" evidence="1">
    <location>
        <begin position="1"/>
        <end position="25"/>
    </location>
</feature>
<sequence length="419" mass="46267">MANLASAMTPMEGEQPKILQGPEAPTPDPRYPEVSGFSTILYHHLGVETPFDPQHRYVTSYLVPVPILAIWRVVVALYMLFTAIATAVQEGIGSITYFTNLSYWGDVTYFVMAAVHTCSFWFAIVKWSKAKRQGSHLRIEMLEKAYPLNGASRADVARGKVAVAAMGTELHHDIEAELAYARGDEFEVGSTYPRSWLSKSFPRPLQFFHSLLVTTVYTYPLVVTVIFWTVLKGTHPLGDPFTAYVNVSKHTLNLVLTQIDLTLLSRTPMMPWWHLVPMISFLGLYIGIVDITYKRYGVLVYGFFNVEQFGVPLVVLFCILLAVFAVVSFLISQLLVLIRETVAARVQQSGGWGSAKAVGVDDDACIPTTRGPGPLGGGGVRTRPGHDSLPLRGRFPSNALRGNRSSVVMVVDDDTLPAL</sequence>
<gene>
    <name evidence="3" type="ORF">BCV70DRAFT_148448</name>
</gene>
<dbReference type="Proteomes" id="UP000246740">
    <property type="component" value="Unassembled WGS sequence"/>
</dbReference>
<keyword evidence="2" id="KW-1133">Transmembrane helix</keyword>
<keyword evidence="4" id="KW-1185">Reference proteome</keyword>
<feature type="transmembrane region" description="Helical" evidence="2">
    <location>
        <begin position="207"/>
        <end position="231"/>
    </location>
</feature>
<dbReference type="EMBL" id="KZ819195">
    <property type="protein sequence ID" value="PWY99319.1"/>
    <property type="molecule type" value="Genomic_DNA"/>
</dbReference>
<evidence type="ECO:0000313" key="4">
    <source>
        <dbReference type="Proteomes" id="UP000246740"/>
    </source>
</evidence>
<evidence type="ECO:0000256" key="2">
    <source>
        <dbReference type="SAM" id="Phobius"/>
    </source>
</evidence>
<reference evidence="3 4" key="1">
    <citation type="journal article" date="2018" name="Mol. Biol. Evol.">
        <title>Broad Genomic Sampling Reveals a Smut Pathogenic Ancestry of the Fungal Clade Ustilaginomycotina.</title>
        <authorList>
            <person name="Kijpornyongpan T."/>
            <person name="Mondo S.J."/>
            <person name="Barry K."/>
            <person name="Sandor L."/>
            <person name="Lee J."/>
            <person name="Lipzen A."/>
            <person name="Pangilinan J."/>
            <person name="LaButti K."/>
            <person name="Hainaut M."/>
            <person name="Henrissat B."/>
            <person name="Grigoriev I.V."/>
            <person name="Spatafora J.W."/>
            <person name="Aime M.C."/>
        </authorList>
    </citation>
    <scope>NUCLEOTIDE SEQUENCE [LARGE SCALE GENOMIC DNA]</scope>
    <source>
        <strain evidence="3 4">MCA 3645</strain>
    </source>
</reference>
<dbReference type="STRING" id="1882483.A0A317XN84"/>
<accession>A0A317XN84</accession>
<evidence type="ECO:0000256" key="1">
    <source>
        <dbReference type="SAM" id="MobiDB-lite"/>
    </source>
</evidence>
<feature type="transmembrane region" description="Helical" evidence="2">
    <location>
        <begin position="313"/>
        <end position="338"/>
    </location>
</feature>
<organism evidence="3 4">
    <name type="scientific">Testicularia cyperi</name>
    <dbReference type="NCBI Taxonomy" id="1882483"/>
    <lineage>
        <taxon>Eukaryota</taxon>
        <taxon>Fungi</taxon>
        <taxon>Dikarya</taxon>
        <taxon>Basidiomycota</taxon>
        <taxon>Ustilaginomycotina</taxon>
        <taxon>Ustilaginomycetes</taxon>
        <taxon>Ustilaginales</taxon>
        <taxon>Anthracoideaceae</taxon>
        <taxon>Testicularia</taxon>
    </lineage>
</organism>